<evidence type="ECO:0000313" key="3">
    <source>
        <dbReference type="Proteomes" id="UP000799118"/>
    </source>
</evidence>
<reference evidence="2" key="1">
    <citation type="journal article" date="2019" name="Environ. Microbiol.">
        <title>Fungal ecological strategies reflected in gene transcription - a case study of two litter decomposers.</title>
        <authorList>
            <person name="Barbi F."/>
            <person name="Kohler A."/>
            <person name="Barry K."/>
            <person name="Baskaran P."/>
            <person name="Daum C."/>
            <person name="Fauchery L."/>
            <person name="Ihrmark K."/>
            <person name="Kuo A."/>
            <person name="LaButti K."/>
            <person name="Lipzen A."/>
            <person name="Morin E."/>
            <person name="Grigoriev I.V."/>
            <person name="Henrissat B."/>
            <person name="Lindahl B."/>
            <person name="Martin F."/>
        </authorList>
    </citation>
    <scope>NUCLEOTIDE SEQUENCE</scope>
    <source>
        <strain evidence="2">JB14</strain>
    </source>
</reference>
<keyword evidence="3" id="KW-1185">Reference proteome</keyword>
<dbReference type="AlphaFoldDB" id="A0A6A4GCY1"/>
<sequence>MHEANIVYQNFIGPDFVLIHNSKLRFTQCIHSFVHYTGNDEDRLRWENTNWEDLDQLFKIIPRDNDFPIHVATHGRKPTLLNYISSPEHFFLSPSTFVSILEYMAQNRTSKIGNHSLTINLPPRSPMLQLANDSPTSSGTSSYHPYRGVSSTKGLASSALCAHRT</sequence>
<accession>A0A6A4GCY1</accession>
<evidence type="ECO:0000313" key="2">
    <source>
        <dbReference type="EMBL" id="KAE9383364.1"/>
    </source>
</evidence>
<feature type="region of interest" description="Disordered" evidence="1">
    <location>
        <begin position="123"/>
        <end position="145"/>
    </location>
</feature>
<evidence type="ECO:0000256" key="1">
    <source>
        <dbReference type="SAM" id="MobiDB-lite"/>
    </source>
</evidence>
<organism evidence="2 3">
    <name type="scientific">Gymnopus androsaceus JB14</name>
    <dbReference type="NCBI Taxonomy" id="1447944"/>
    <lineage>
        <taxon>Eukaryota</taxon>
        <taxon>Fungi</taxon>
        <taxon>Dikarya</taxon>
        <taxon>Basidiomycota</taxon>
        <taxon>Agaricomycotina</taxon>
        <taxon>Agaricomycetes</taxon>
        <taxon>Agaricomycetidae</taxon>
        <taxon>Agaricales</taxon>
        <taxon>Marasmiineae</taxon>
        <taxon>Omphalotaceae</taxon>
        <taxon>Gymnopus</taxon>
    </lineage>
</organism>
<proteinExistence type="predicted"/>
<feature type="compositionally biased region" description="Polar residues" evidence="1">
    <location>
        <begin position="131"/>
        <end position="145"/>
    </location>
</feature>
<protein>
    <submittedName>
        <fullName evidence="2">Uncharacterized protein</fullName>
    </submittedName>
</protein>
<name>A0A6A4GCY1_9AGAR</name>
<dbReference type="EMBL" id="ML770524">
    <property type="protein sequence ID" value="KAE9383364.1"/>
    <property type="molecule type" value="Genomic_DNA"/>
</dbReference>
<gene>
    <name evidence="2" type="ORF">BT96DRAFT_1009292</name>
</gene>
<dbReference type="Proteomes" id="UP000799118">
    <property type="component" value="Unassembled WGS sequence"/>
</dbReference>
<dbReference type="OrthoDB" id="2874131at2759"/>